<sequence length="168" mass="18544">MSDRSTGSFVDHGPRADHSGGSRPQWIVEQLGPQKFSNACNAGFSGEGSQNSTCSSSCSEMLDCEDAPRAPVENNRLVSALWREKRKTRRVLRDKRRLEGEVEGLKKANISLAECNYLLAHHNSTLASSVTSLTMKCDETHIIVTGLVAQVREIDTTLRMIAEKLRAK</sequence>
<dbReference type="VEuPathDB" id="TriTrypDB:TcIL3000_5_5090"/>
<reference evidence="2" key="1">
    <citation type="journal article" date="2012" name="Proc. Natl. Acad. Sci. U.S.A.">
        <title>Antigenic diversity is generated by distinct evolutionary mechanisms in African trypanosome species.</title>
        <authorList>
            <person name="Jackson A.P."/>
            <person name="Berry A."/>
            <person name="Aslett M."/>
            <person name="Allison H.C."/>
            <person name="Burton P."/>
            <person name="Vavrova-Anderson J."/>
            <person name="Brown R."/>
            <person name="Browne H."/>
            <person name="Corton N."/>
            <person name="Hauser H."/>
            <person name="Gamble J."/>
            <person name="Gilderthorp R."/>
            <person name="Marcello L."/>
            <person name="McQuillan J."/>
            <person name="Otto T.D."/>
            <person name="Quail M.A."/>
            <person name="Sanders M.J."/>
            <person name="van Tonder A."/>
            <person name="Ginger M.L."/>
            <person name="Field M.C."/>
            <person name="Barry J.D."/>
            <person name="Hertz-Fowler C."/>
            <person name="Berriman M."/>
        </authorList>
    </citation>
    <scope>NUCLEOTIDE SEQUENCE</scope>
    <source>
        <strain evidence="2">IL3000</strain>
    </source>
</reference>
<feature type="region of interest" description="Disordered" evidence="1">
    <location>
        <begin position="1"/>
        <end position="24"/>
    </location>
</feature>
<proteinExistence type="predicted"/>
<dbReference type="EMBL" id="HE575318">
    <property type="protein sequence ID" value="CCC90747.1"/>
    <property type="molecule type" value="Genomic_DNA"/>
</dbReference>
<dbReference type="AlphaFoldDB" id="G0UM83"/>
<name>G0UM83_TRYCI</name>
<accession>G0UM83</accession>
<evidence type="ECO:0000313" key="2">
    <source>
        <dbReference type="EMBL" id="CCC90747.1"/>
    </source>
</evidence>
<protein>
    <submittedName>
        <fullName evidence="2">Uncharacterized protein</fullName>
    </submittedName>
</protein>
<gene>
    <name evidence="2" type="ORF">TCIL3000_5_5090</name>
</gene>
<organism evidence="2">
    <name type="scientific">Trypanosoma congolense (strain IL3000)</name>
    <dbReference type="NCBI Taxonomy" id="1068625"/>
    <lineage>
        <taxon>Eukaryota</taxon>
        <taxon>Discoba</taxon>
        <taxon>Euglenozoa</taxon>
        <taxon>Kinetoplastea</taxon>
        <taxon>Metakinetoplastina</taxon>
        <taxon>Trypanosomatida</taxon>
        <taxon>Trypanosomatidae</taxon>
        <taxon>Trypanosoma</taxon>
        <taxon>Nannomonas</taxon>
    </lineage>
</organism>
<evidence type="ECO:0000256" key="1">
    <source>
        <dbReference type="SAM" id="MobiDB-lite"/>
    </source>
</evidence>